<evidence type="ECO:0000256" key="2">
    <source>
        <dbReference type="ARBA" id="ARBA00006671"/>
    </source>
</evidence>
<comment type="caution">
    <text evidence="6">The sequence shown here is derived from an EMBL/GenBank/DDBJ whole genome shotgun (WGS) entry which is preliminary data.</text>
</comment>
<protein>
    <submittedName>
        <fullName evidence="6">Fimbrial protein</fullName>
    </submittedName>
</protein>
<keyword evidence="3 5" id="KW-0732">Signal</keyword>
<dbReference type="Gene3D" id="2.60.40.1090">
    <property type="entry name" value="Fimbrial-type adhesion domain"/>
    <property type="match status" value="1"/>
</dbReference>
<comment type="subcellular location">
    <subcellularLocation>
        <location evidence="1">Fimbrium</location>
    </subcellularLocation>
</comment>
<dbReference type="InterPro" id="IPR050263">
    <property type="entry name" value="Bact_Fimbrial_Adh_Pro"/>
</dbReference>
<sequence>MKKIAVSLIAASMAVAGVAHAASSSNGGVVTINGKLTANTCDVSGNGQGTNFTVTLPSLSASALSAAGSTAGATGFNIALSNCTPSSGNVHTFWEYGVNTLADGNLKNSGTATAVEVQLLDYNGSKRVVDVSKADGAQGSQSVAIASGKAGLQYAAQYVSPGGGAGAGSVTTNVTYSIVYE</sequence>
<dbReference type="AlphaFoldDB" id="A0A158BXI7"/>
<dbReference type="PANTHER" id="PTHR33420">
    <property type="entry name" value="FIMBRIAL SUBUNIT ELFA-RELATED"/>
    <property type="match status" value="1"/>
</dbReference>
<evidence type="ECO:0000313" key="7">
    <source>
        <dbReference type="Proteomes" id="UP000054903"/>
    </source>
</evidence>
<gene>
    <name evidence="6" type="ORF">AWB77_03376</name>
</gene>
<evidence type="ECO:0000256" key="3">
    <source>
        <dbReference type="ARBA" id="ARBA00022729"/>
    </source>
</evidence>
<dbReference type="EMBL" id="FCNX02000008">
    <property type="protein sequence ID" value="SAK74823.1"/>
    <property type="molecule type" value="Genomic_DNA"/>
</dbReference>
<dbReference type="OrthoDB" id="8656135at2"/>
<proteinExistence type="inferred from homology"/>
<dbReference type="STRING" id="1777138.AWB77_03376"/>
<dbReference type="RefSeq" id="WP_063936513.1">
    <property type="nucleotide sequence ID" value="NZ_FCNX02000008.1"/>
</dbReference>
<evidence type="ECO:0000256" key="1">
    <source>
        <dbReference type="ARBA" id="ARBA00004561"/>
    </source>
</evidence>
<dbReference type="Pfam" id="PF16970">
    <property type="entry name" value="FimA"/>
    <property type="match status" value="1"/>
</dbReference>
<dbReference type="InterPro" id="IPR039458">
    <property type="entry name" value="FimA-like"/>
</dbReference>
<comment type="similarity">
    <text evidence="2">Belongs to the fimbrial protein family.</text>
</comment>
<feature type="signal peptide" evidence="5">
    <location>
        <begin position="1"/>
        <end position="21"/>
    </location>
</feature>
<organism evidence="6 7">
    <name type="scientific">Caballeronia fortuita</name>
    <dbReference type="NCBI Taxonomy" id="1777138"/>
    <lineage>
        <taxon>Bacteria</taxon>
        <taxon>Pseudomonadati</taxon>
        <taxon>Pseudomonadota</taxon>
        <taxon>Betaproteobacteria</taxon>
        <taxon>Burkholderiales</taxon>
        <taxon>Burkholderiaceae</taxon>
        <taxon>Caballeronia</taxon>
    </lineage>
</organism>
<reference evidence="6" key="1">
    <citation type="submission" date="2016-01" db="EMBL/GenBank/DDBJ databases">
        <authorList>
            <person name="Peeters C."/>
        </authorList>
    </citation>
    <scope>NUCLEOTIDE SEQUENCE</scope>
    <source>
        <strain evidence="6">LMG 29320</strain>
    </source>
</reference>
<dbReference type="GO" id="GO:0043709">
    <property type="term" value="P:cell adhesion involved in single-species biofilm formation"/>
    <property type="evidence" value="ECO:0007669"/>
    <property type="project" value="TreeGrafter"/>
</dbReference>
<name>A0A158BXI7_9BURK</name>
<evidence type="ECO:0000256" key="5">
    <source>
        <dbReference type="SAM" id="SignalP"/>
    </source>
</evidence>
<evidence type="ECO:0000313" key="6">
    <source>
        <dbReference type="EMBL" id="SAK74823.1"/>
    </source>
</evidence>
<keyword evidence="4" id="KW-0281">Fimbrium</keyword>
<dbReference type="GO" id="GO:0009289">
    <property type="term" value="C:pilus"/>
    <property type="evidence" value="ECO:0007669"/>
    <property type="project" value="UniProtKB-SubCell"/>
</dbReference>
<keyword evidence="7" id="KW-1185">Reference proteome</keyword>
<dbReference type="InterPro" id="IPR036937">
    <property type="entry name" value="Adhesion_dom_fimbrial_sf"/>
</dbReference>
<dbReference type="Proteomes" id="UP000054903">
    <property type="component" value="Unassembled WGS sequence"/>
</dbReference>
<evidence type="ECO:0000256" key="4">
    <source>
        <dbReference type="ARBA" id="ARBA00023263"/>
    </source>
</evidence>
<dbReference type="PANTHER" id="PTHR33420:SF3">
    <property type="entry name" value="FIMBRIAL SUBUNIT ELFA"/>
    <property type="match status" value="1"/>
</dbReference>
<accession>A0A158BXI7</accession>
<feature type="chain" id="PRO_5007622298" evidence="5">
    <location>
        <begin position="22"/>
        <end position="181"/>
    </location>
</feature>
<dbReference type="SUPFAM" id="SSF49401">
    <property type="entry name" value="Bacterial adhesins"/>
    <property type="match status" value="1"/>
</dbReference>
<dbReference type="InterPro" id="IPR008966">
    <property type="entry name" value="Adhesion_dom_sf"/>
</dbReference>